<protein>
    <submittedName>
        <fullName evidence="2">Radical SAM protein</fullName>
    </submittedName>
</protein>
<dbReference type="EMBL" id="CP015518">
    <property type="protein sequence ID" value="APG25368.1"/>
    <property type="molecule type" value="Genomic_DNA"/>
</dbReference>
<dbReference type="KEGG" id="pace:A6070_04320"/>
<dbReference type="Pfam" id="PF19864">
    <property type="entry name" value="Radical_SAM_N2"/>
    <property type="match status" value="1"/>
</dbReference>
<feature type="domain" description="Radical SAM core" evidence="1">
    <location>
        <begin position="242"/>
        <end position="480"/>
    </location>
</feature>
<dbReference type="InterPro" id="IPR045784">
    <property type="entry name" value="Radical_SAM_N2"/>
</dbReference>
<dbReference type="SUPFAM" id="SSF102114">
    <property type="entry name" value="Radical SAM enzymes"/>
    <property type="match status" value="1"/>
</dbReference>
<dbReference type="InterPro" id="IPR023404">
    <property type="entry name" value="rSAM_horseshoe"/>
</dbReference>
<evidence type="ECO:0000313" key="3">
    <source>
        <dbReference type="Proteomes" id="UP000182264"/>
    </source>
</evidence>
<proteinExistence type="predicted"/>
<dbReference type="InterPro" id="IPR006638">
    <property type="entry name" value="Elp3/MiaA/NifB-like_rSAM"/>
</dbReference>
<dbReference type="Gene3D" id="3.80.30.20">
    <property type="entry name" value="tm_1862 like domain"/>
    <property type="match status" value="1"/>
</dbReference>
<dbReference type="SFLD" id="SFLDG01082">
    <property type="entry name" value="B12-binding_domain_containing"/>
    <property type="match status" value="1"/>
</dbReference>
<gene>
    <name evidence="2" type="ORF">A7E75_10315</name>
</gene>
<dbReference type="SFLD" id="SFLDS00029">
    <property type="entry name" value="Radical_SAM"/>
    <property type="match status" value="1"/>
</dbReference>
<dbReference type="InterPro" id="IPR058240">
    <property type="entry name" value="rSAM_sf"/>
</dbReference>
<reference evidence="2 3" key="1">
    <citation type="journal article" date="2017" name="Genome Announc.">
        <title>Complete Genome Sequences of Two Acetylene-Fermenting Pelobacter acetylenicus Strains.</title>
        <authorList>
            <person name="Sutton J.M."/>
            <person name="Baesman S.M."/>
            <person name="Fierst J.L."/>
            <person name="Poret-Peterson A.T."/>
            <person name="Oremland R.S."/>
            <person name="Dunlap D.S."/>
            <person name="Akob D.M."/>
        </authorList>
    </citation>
    <scope>NUCLEOTIDE SEQUENCE [LARGE SCALE GENOMIC DNA]</scope>
    <source>
        <strain evidence="2 3">DSM 3247</strain>
    </source>
</reference>
<dbReference type="Proteomes" id="UP000182264">
    <property type="component" value="Chromosome"/>
</dbReference>
<sequence length="578" mass="64293">MSRKLLDKAQRRLAAERGLPSRPWGGRLAVALIYPNVYHQAMSNLGFQTVYEWINRRDDALCERFFLPDLEDLAEHRKTGYPLFSLESGRFLEEFDLVAISLSFENDYLNLPHIFGLARMPLFAEERQDKYPLVLCGGVCAFLNPEPLAGIMDCFAVGEAEVLLAPFLDRLRRTDETRAAMLADLARLPGIYVPSLYRVNYTEDGTLASMVPCAGALEHVRRQWLRRLDDHPSRTCVYADDTEFGDMTLVEVSRGCSRKCRFCAAGYIYLPPRERSAAGLRPIIEEGLANRQRVGLVSPAVADHSEIDAIAQQILQAGGQISVASVRIDSLTAGDIEAMAASGHRTVAIAPEAGSQRLRDFINKGLSEAQILAATRLIAEGGIPNLKLYFLIGLPTETFEDIESLLRLAQDIRRVWLDAGRRRGRLGNLTLSVNPFIPKPFTPLQWAAMEPIASLKKKLQYLKRQVGRMPNTSLICESLKSSELQALLSRGDRRTGRLLPHLAAGDSLAAACRREGLDAGFYVTRERAEDEKLPWEIIDQGVPRSFLRAEYDRARRGEPTPPCGPGCSRCGLCGKKGP</sequence>
<dbReference type="RefSeq" id="WP_072287219.1">
    <property type="nucleotide sequence ID" value="NZ_CP015455.1"/>
</dbReference>
<dbReference type="GO" id="GO:0051536">
    <property type="term" value="F:iron-sulfur cluster binding"/>
    <property type="evidence" value="ECO:0007669"/>
    <property type="project" value="InterPro"/>
</dbReference>
<dbReference type="AlphaFoldDB" id="A0A1L3GI71"/>
<dbReference type="OrthoDB" id="9806827at2"/>
<dbReference type="PROSITE" id="PS51918">
    <property type="entry name" value="RADICAL_SAM"/>
    <property type="match status" value="1"/>
</dbReference>
<dbReference type="SMART" id="SM00729">
    <property type="entry name" value="Elp3"/>
    <property type="match status" value="1"/>
</dbReference>
<dbReference type="PANTHER" id="PTHR42731">
    <property type="entry name" value="SLL1084 PROTEIN"/>
    <property type="match status" value="1"/>
</dbReference>
<dbReference type="STRING" id="29542.A6070_04320"/>
<accession>A0A1L3GI71</accession>
<dbReference type="InterPro" id="IPR007197">
    <property type="entry name" value="rSAM"/>
</dbReference>
<name>A0A1L3GI71_SYNAC</name>
<dbReference type="Pfam" id="PF04055">
    <property type="entry name" value="Radical_SAM"/>
    <property type="match status" value="1"/>
</dbReference>
<organism evidence="2 3">
    <name type="scientific">Syntrophotalea acetylenica</name>
    <name type="common">Pelobacter acetylenicus</name>
    <dbReference type="NCBI Taxonomy" id="29542"/>
    <lineage>
        <taxon>Bacteria</taxon>
        <taxon>Pseudomonadati</taxon>
        <taxon>Thermodesulfobacteriota</taxon>
        <taxon>Desulfuromonadia</taxon>
        <taxon>Desulfuromonadales</taxon>
        <taxon>Syntrophotaleaceae</taxon>
        <taxon>Syntrophotalea</taxon>
    </lineage>
</organism>
<evidence type="ECO:0000259" key="1">
    <source>
        <dbReference type="PROSITE" id="PS51918"/>
    </source>
</evidence>
<dbReference type="GO" id="GO:0003824">
    <property type="term" value="F:catalytic activity"/>
    <property type="evidence" value="ECO:0007669"/>
    <property type="project" value="InterPro"/>
</dbReference>
<dbReference type="CDD" id="cd01335">
    <property type="entry name" value="Radical_SAM"/>
    <property type="match status" value="1"/>
</dbReference>
<dbReference type="PANTHER" id="PTHR42731:SF5">
    <property type="entry name" value="RADICAL SAM DOMAIN PROTEIN"/>
    <property type="match status" value="1"/>
</dbReference>
<keyword evidence="3" id="KW-1185">Reference proteome</keyword>
<evidence type="ECO:0000313" key="2">
    <source>
        <dbReference type="EMBL" id="APG25368.1"/>
    </source>
</evidence>